<dbReference type="PANTHER" id="PTHR42734">
    <property type="entry name" value="METAL TRANSPORT SYSTEM ATP-BINDING PROTEIN TM_0124-RELATED"/>
    <property type="match status" value="1"/>
</dbReference>
<dbReference type="GO" id="GO:0005524">
    <property type="term" value="F:ATP binding"/>
    <property type="evidence" value="ECO:0007669"/>
    <property type="project" value="UniProtKB-KW"/>
</dbReference>
<reference evidence="7" key="1">
    <citation type="submission" date="2018-05" db="EMBL/GenBank/DDBJ databases">
        <authorList>
            <person name="Li Y."/>
        </authorList>
    </citation>
    <scope>NUCLEOTIDE SEQUENCE [LARGE SCALE GENOMIC DNA]</scope>
    <source>
        <strain evidence="7">sk1b4</strain>
    </source>
</reference>
<proteinExistence type="predicted"/>
<keyword evidence="7" id="KW-1185">Reference proteome</keyword>
<dbReference type="InterPro" id="IPR003593">
    <property type="entry name" value="AAA+_ATPase"/>
</dbReference>
<dbReference type="InterPro" id="IPR003439">
    <property type="entry name" value="ABC_transporter-like_ATP-bd"/>
</dbReference>
<evidence type="ECO:0000256" key="4">
    <source>
        <dbReference type="SAM" id="MobiDB-lite"/>
    </source>
</evidence>
<accession>A0A2V1K426</accession>
<dbReference type="AlphaFoldDB" id="A0A2V1K426"/>
<evidence type="ECO:0000313" key="7">
    <source>
        <dbReference type="Proteomes" id="UP000245283"/>
    </source>
</evidence>
<protein>
    <submittedName>
        <fullName evidence="6">ABC transporter ATP-binding protein</fullName>
    </submittedName>
</protein>
<dbReference type="PROSITE" id="PS00211">
    <property type="entry name" value="ABC_TRANSPORTER_1"/>
    <property type="match status" value="1"/>
</dbReference>
<keyword evidence="2" id="KW-0547">Nucleotide-binding</keyword>
<evidence type="ECO:0000256" key="3">
    <source>
        <dbReference type="ARBA" id="ARBA00022840"/>
    </source>
</evidence>
<dbReference type="Gene3D" id="3.40.50.300">
    <property type="entry name" value="P-loop containing nucleotide triphosphate hydrolases"/>
    <property type="match status" value="1"/>
</dbReference>
<feature type="domain" description="ABC transporter" evidence="5">
    <location>
        <begin position="4"/>
        <end position="240"/>
    </location>
</feature>
<dbReference type="Pfam" id="PF00005">
    <property type="entry name" value="ABC_tran"/>
    <property type="match status" value="1"/>
</dbReference>
<dbReference type="OrthoDB" id="5296765at2"/>
<dbReference type="RefSeq" id="WP_109094320.1">
    <property type="nucleotide sequence ID" value="NZ_CAMELQ010000003.1"/>
</dbReference>
<feature type="region of interest" description="Disordered" evidence="4">
    <location>
        <begin position="222"/>
        <end position="255"/>
    </location>
</feature>
<dbReference type="InterPro" id="IPR050153">
    <property type="entry name" value="Metal_Ion_Import_ABC"/>
</dbReference>
<dbReference type="GO" id="GO:0016887">
    <property type="term" value="F:ATP hydrolysis activity"/>
    <property type="evidence" value="ECO:0007669"/>
    <property type="project" value="InterPro"/>
</dbReference>
<keyword evidence="3 6" id="KW-0067">ATP-binding</keyword>
<dbReference type="SMART" id="SM00382">
    <property type="entry name" value="AAA"/>
    <property type="match status" value="1"/>
</dbReference>
<name>A0A2V1K426_9ACTO</name>
<dbReference type="Proteomes" id="UP000245283">
    <property type="component" value="Unassembled WGS sequence"/>
</dbReference>
<evidence type="ECO:0000256" key="2">
    <source>
        <dbReference type="ARBA" id="ARBA00022741"/>
    </source>
</evidence>
<organism evidence="6 7">
    <name type="scientific">Ancrocorticia populi</name>
    <dbReference type="NCBI Taxonomy" id="2175228"/>
    <lineage>
        <taxon>Bacteria</taxon>
        <taxon>Bacillati</taxon>
        <taxon>Actinomycetota</taxon>
        <taxon>Actinomycetes</taxon>
        <taxon>Actinomycetales</taxon>
        <taxon>Actinomycetaceae</taxon>
        <taxon>Ancrocorticia</taxon>
    </lineage>
</organism>
<evidence type="ECO:0000313" key="6">
    <source>
        <dbReference type="EMBL" id="PWF25831.1"/>
    </source>
</evidence>
<feature type="compositionally biased region" description="Basic and acidic residues" evidence="4">
    <location>
        <begin position="230"/>
        <end position="244"/>
    </location>
</feature>
<comment type="caution">
    <text evidence="6">The sequence shown here is derived from an EMBL/GenBank/DDBJ whole genome shotgun (WGS) entry which is preliminary data.</text>
</comment>
<sequence length="255" mass="26954">MTAISTRDLDVILGSTRILHNVSVEVAEGETVAVLGANGSGKSTLIRTMVGIVPPSRGGVEIFGTDIHKRGSVPWSRMGYVPQRVATASGVPATALEVVRSGLLGPRSLWADRGPSAKRKALAALGAVGLEDRANDHVQVFSGGQSQRVLIARALVRQPDLLILDEPLAGIDRESREQLAETLEGLHRAGVTIVTVLHDLGELAPLIDHTVVLEDGHVTFDGPPVGAPGEHGEDHHHVDAEPTPHHAPVLRTEIS</sequence>
<dbReference type="InterPro" id="IPR017871">
    <property type="entry name" value="ABC_transporter-like_CS"/>
</dbReference>
<dbReference type="SUPFAM" id="SSF52540">
    <property type="entry name" value="P-loop containing nucleoside triphosphate hydrolases"/>
    <property type="match status" value="1"/>
</dbReference>
<dbReference type="EMBL" id="QETB01000005">
    <property type="protein sequence ID" value="PWF25831.1"/>
    <property type="molecule type" value="Genomic_DNA"/>
</dbReference>
<dbReference type="InterPro" id="IPR027417">
    <property type="entry name" value="P-loop_NTPase"/>
</dbReference>
<evidence type="ECO:0000256" key="1">
    <source>
        <dbReference type="ARBA" id="ARBA00022448"/>
    </source>
</evidence>
<gene>
    <name evidence="6" type="ORF">DD236_10380</name>
</gene>
<dbReference type="PROSITE" id="PS50893">
    <property type="entry name" value="ABC_TRANSPORTER_2"/>
    <property type="match status" value="1"/>
</dbReference>
<evidence type="ECO:0000259" key="5">
    <source>
        <dbReference type="PROSITE" id="PS50893"/>
    </source>
</evidence>
<keyword evidence="1" id="KW-0813">Transport</keyword>